<dbReference type="PANTHER" id="PTHR22899:SF0">
    <property type="entry name" value="F-BOX ASSOCIATED DOMAIN-CONTAINING PROTEIN-RELATED"/>
    <property type="match status" value="1"/>
</dbReference>
<dbReference type="InterPro" id="IPR053222">
    <property type="entry name" value="Zygotic_Embryogenesis-Asso"/>
</dbReference>
<reference evidence="2 3" key="1">
    <citation type="journal article" date="1998" name="Science">
        <title>Genome sequence of the nematode C. elegans: a platform for investigating biology.</title>
        <authorList>
            <consortium name="The C. elegans sequencing consortium"/>
            <person name="Sulson J.E."/>
            <person name="Waterston R."/>
        </authorList>
    </citation>
    <scope>NUCLEOTIDE SEQUENCE [LARGE SCALE GENOMIC DNA]</scope>
    <source>
        <strain evidence="2 3">Bristol N2</strain>
    </source>
</reference>
<dbReference type="Bgee" id="WBGene00013409">
    <property type="expression patterns" value="Expressed in embryo and 3 other cell types or tissues"/>
</dbReference>
<sequence>MAHVAFNLLHLPAKTLRNVFQLMSHSELFIFSFASICAKRLVKSMNFEMLELDLVYSRPCKLKISFGEHEEFIIEFDEFGTLSKQEPSDAFVFLIAYKLDIRDCINHVLEVYKISKLHTLKVIGAINNPQNLLKIIGKLDLKVLWIFFNFSENSTTISVYREILNHLGARCDVVSIYNLSIDISIQYLLSRDWNYINLAPYQPISADYLLSLNSRKFSSGKALSSKEVNIFLRHWIRGSHPNLEYIKLSVNAVDREIIFKNVPYYLAD</sequence>
<dbReference type="PIR" id="T27271">
    <property type="entry name" value="T27271"/>
</dbReference>
<dbReference type="EMBL" id="BX284601">
    <property type="protein sequence ID" value="CAA21706.2"/>
    <property type="molecule type" value="Genomic_DNA"/>
</dbReference>
<proteinExistence type="predicted"/>
<evidence type="ECO:0000313" key="4">
    <source>
        <dbReference type="WormBase" id="Y63D3A.10"/>
    </source>
</evidence>
<evidence type="ECO:0000313" key="3">
    <source>
        <dbReference type="Proteomes" id="UP000001940"/>
    </source>
</evidence>
<dbReference type="RefSeq" id="NP_001364569.1">
    <property type="nucleotide sequence ID" value="NM_001377677.2"/>
</dbReference>
<accession>Q9XWG4</accession>
<dbReference type="InterPro" id="IPR012885">
    <property type="entry name" value="F-box_Sdz-33"/>
</dbReference>
<dbReference type="WormBase" id="Y63D3A.10">
    <property type="protein sequence ID" value="CE54014"/>
    <property type="gene ID" value="WBGene00013409"/>
    <property type="gene designation" value="fbxb-56"/>
</dbReference>
<protein>
    <submittedName>
        <fullName evidence="2">F-box domain-containing protein</fullName>
    </submittedName>
</protein>
<dbReference type="AGR" id="WB:WBGene00013409"/>
<dbReference type="Proteomes" id="UP000001940">
    <property type="component" value="Chromosome I"/>
</dbReference>
<name>Q9XWG4_CAEEL</name>
<dbReference type="PaxDb" id="6239-Y63D3A.10"/>
<dbReference type="PROSITE" id="PS50181">
    <property type="entry name" value="FBOX"/>
    <property type="match status" value="1"/>
</dbReference>
<dbReference type="KEGG" id="cel:CELE_Y63D3A.10"/>
<dbReference type="GeneID" id="173274"/>
<dbReference type="OrthoDB" id="1107553at2759"/>
<gene>
    <name evidence="2 4" type="primary">fbxb-56</name>
    <name evidence="2" type="ORF">CELE_Y63D3A.10</name>
    <name evidence="4" type="ORF">Y63D3A.10</name>
</gene>
<dbReference type="PANTHER" id="PTHR22899">
    <property type="entry name" value="CYCLIN-RELATED F-BOX FAMILY"/>
    <property type="match status" value="1"/>
</dbReference>
<dbReference type="Pfam" id="PF07735">
    <property type="entry name" value="FBA_2"/>
    <property type="match status" value="1"/>
</dbReference>
<dbReference type="AlphaFoldDB" id="Q9XWG4"/>
<dbReference type="InterPro" id="IPR001810">
    <property type="entry name" value="F-box_dom"/>
</dbReference>
<keyword evidence="3" id="KW-1185">Reference proteome</keyword>
<dbReference type="UCSC" id="Y63D3A.10">
    <property type="organism name" value="c. elegans"/>
</dbReference>
<dbReference type="Pfam" id="PF00646">
    <property type="entry name" value="F-box"/>
    <property type="match status" value="1"/>
</dbReference>
<evidence type="ECO:0000259" key="1">
    <source>
        <dbReference type="PROSITE" id="PS50181"/>
    </source>
</evidence>
<feature type="domain" description="F-box" evidence="1">
    <location>
        <begin position="5"/>
        <end position="50"/>
    </location>
</feature>
<organism evidence="2 3">
    <name type="scientific">Caenorhabditis elegans</name>
    <dbReference type="NCBI Taxonomy" id="6239"/>
    <lineage>
        <taxon>Eukaryota</taxon>
        <taxon>Metazoa</taxon>
        <taxon>Ecdysozoa</taxon>
        <taxon>Nematoda</taxon>
        <taxon>Chromadorea</taxon>
        <taxon>Rhabditida</taxon>
        <taxon>Rhabditina</taxon>
        <taxon>Rhabditomorpha</taxon>
        <taxon>Rhabditoidea</taxon>
        <taxon>Rhabditidae</taxon>
        <taxon>Peloderinae</taxon>
        <taxon>Caenorhabditis</taxon>
    </lineage>
</organism>
<dbReference type="HOGENOM" id="CLU_1005549_0_0_1"/>
<evidence type="ECO:0000313" key="2">
    <source>
        <dbReference type="EMBL" id="CAA21706.2"/>
    </source>
</evidence>
<dbReference type="InParanoid" id="Q9XWG4"/>
<dbReference type="CTD" id="173274"/>